<accession>A0A1H6QB65</accession>
<evidence type="ECO:0000256" key="1">
    <source>
        <dbReference type="ARBA" id="ARBA00001947"/>
    </source>
</evidence>
<keyword evidence="3" id="KW-0378">Hydrolase</keyword>
<keyword evidence="4" id="KW-0862">Zinc</keyword>
<dbReference type="SUPFAM" id="SSF56281">
    <property type="entry name" value="Metallo-hydrolase/oxidoreductase"/>
    <property type="match status" value="1"/>
</dbReference>
<dbReference type="SMART" id="SM00849">
    <property type="entry name" value="Lactamase_B"/>
    <property type="match status" value="1"/>
</dbReference>
<dbReference type="RefSeq" id="WP_074731063.1">
    <property type="nucleotide sequence ID" value="NZ_FNYK01000001.1"/>
</dbReference>
<dbReference type="STRING" id="322505.SAMN04487836_10188"/>
<dbReference type="GO" id="GO:0046872">
    <property type="term" value="F:metal ion binding"/>
    <property type="evidence" value="ECO:0007669"/>
    <property type="project" value="UniProtKB-KW"/>
</dbReference>
<evidence type="ECO:0000256" key="2">
    <source>
        <dbReference type="ARBA" id="ARBA00022723"/>
    </source>
</evidence>
<organism evidence="6 7">
    <name type="scientific">Sharpea azabuensis</name>
    <dbReference type="NCBI Taxonomy" id="322505"/>
    <lineage>
        <taxon>Bacteria</taxon>
        <taxon>Bacillati</taxon>
        <taxon>Bacillota</taxon>
        <taxon>Erysipelotrichia</taxon>
        <taxon>Erysipelotrichales</taxon>
        <taxon>Coprobacillaceae</taxon>
        <taxon>Sharpea</taxon>
    </lineage>
</organism>
<sequence>MKIERLVLGAIEENCYIIYVDDGCIIVDPGTNDVLHYCREKQLHVTDILLTHGHYDHIGGVDALVEAYGAIVHATKDTMRVVKDEVLNLSFRHQPLILQSEIDIVDDDIVINNEKIHVYHTPGHVTGSCCYLFEKEKIMFSGDMLFAGSVGRVDFPGSSVEDMRKSIALLKSLDFNCTVAPGHGDSTTLQEEQKYNPYFQ</sequence>
<evidence type="ECO:0000259" key="5">
    <source>
        <dbReference type="SMART" id="SM00849"/>
    </source>
</evidence>
<evidence type="ECO:0000256" key="4">
    <source>
        <dbReference type="ARBA" id="ARBA00022833"/>
    </source>
</evidence>
<evidence type="ECO:0000256" key="3">
    <source>
        <dbReference type="ARBA" id="ARBA00022801"/>
    </source>
</evidence>
<evidence type="ECO:0000313" key="6">
    <source>
        <dbReference type="EMBL" id="SEI37407.1"/>
    </source>
</evidence>
<dbReference type="PANTHER" id="PTHR46233">
    <property type="entry name" value="HYDROXYACYLGLUTATHIONE HYDROLASE GLOC"/>
    <property type="match status" value="1"/>
</dbReference>
<dbReference type="GO" id="GO:0016787">
    <property type="term" value="F:hydrolase activity"/>
    <property type="evidence" value="ECO:0007669"/>
    <property type="project" value="UniProtKB-KW"/>
</dbReference>
<keyword evidence="2" id="KW-0479">Metal-binding</keyword>
<name>A0A1H6QB65_9FIRM</name>
<dbReference type="EMBL" id="FNYK01000001">
    <property type="protein sequence ID" value="SEI37407.1"/>
    <property type="molecule type" value="Genomic_DNA"/>
</dbReference>
<keyword evidence="7" id="KW-1185">Reference proteome</keyword>
<dbReference type="AlphaFoldDB" id="A0A1H6QB65"/>
<protein>
    <submittedName>
        <fullName evidence="6">Glyoxylase, beta-lactamase superfamily II</fullName>
    </submittedName>
</protein>
<evidence type="ECO:0000313" key="7">
    <source>
        <dbReference type="Proteomes" id="UP000183028"/>
    </source>
</evidence>
<dbReference type="Gene3D" id="3.60.15.10">
    <property type="entry name" value="Ribonuclease Z/Hydroxyacylglutathione hydrolase-like"/>
    <property type="match status" value="1"/>
</dbReference>
<reference evidence="7" key="1">
    <citation type="submission" date="2016-10" db="EMBL/GenBank/DDBJ databases">
        <authorList>
            <person name="Varghese N."/>
        </authorList>
    </citation>
    <scope>NUCLEOTIDE SEQUENCE [LARGE SCALE GENOMIC DNA]</scope>
    <source>
        <strain evidence="7">DSM 20406</strain>
    </source>
</reference>
<dbReference type="CDD" id="cd06262">
    <property type="entry name" value="metallo-hydrolase-like_MBL-fold"/>
    <property type="match status" value="1"/>
</dbReference>
<dbReference type="Proteomes" id="UP000183028">
    <property type="component" value="Unassembled WGS sequence"/>
</dbReference>
<feature type="domain" description="Metallo-beta-lactamase" evidence="5">
    <location>
        <begin position="12"/>
        <end position="183"/>
    </location>
</feature>
<proteinExistence type="predicted"/>
<dbReference type="InterPro" id="IPR036866">
    <property type="entry name" value="RibonucZ/Hydroxyglut_hydro"/>
</dbReference>
<comment type="cofactor">
    <cofactor evidence="1">
        <name>Zn(2+)</name>
        <dbReference type="ChEBI" id="CHEBI:29105"/>
    </cofactor>
</comment>
<dbReference type="eggNOG" id="COG0491">
    <property type="taxonomic scope" value="Bacteria"/>
</dbReference>
<dbReference type="InterPro" id="IPR001279">
    <property type="entry name" value="Metallo-B-lactamas"/>
</dbReference>
<dbReference type="PANTHER" id="PTHR46233:SF3">
    <property type="entry name" value="HYDROXYACYLGLUTATHIONE HYDROLASE GLOC"/>
    <property type="match status" value="1"/>
</dbReference>
<dbReference type="OrthoDB" id="9802897at2"/>
<dbReference type="InterPro" id="IPR051453">
    <property type="entry name" value="MBL_Glyoxalase_II"/>
</dbReference>
<dbReference type="Pfam" id="PF00753">
    <property type="entry name" value="Lactamase_B"/>
    <property type="match status" value="1"/>
</dbReference>
<gene>
    <name evidence="6" type="ORF">SAMN04487834_100152</name>
</gene>